<comment type="caution">
    <text evidence="7">The sequence shown here is derived from an EMBL/GenBank/DDBJ whole genome shotgun (WGS) entry which is preliminary data.</text>
</comment>
<organism evidence="7 8">
    <name type="scientific">Azospirillum brasilense</name>
    <dbReference type="NCBI Taxonomy" id="192"/>
    <lineage>
        <taxon>Bacteria</taxon>
        <taxon>Pseudomonadati</taxon>
        <taxon>Pseudomonadota</taxon>
        <taxon>Alphaproteobacteria</taxon>
        <taxon>Rhodospirillales</taxon>
        <taxon>Azospirillaceae</taxon>
        <taxon>Azospirillum</taxon>
    </lineage>
</organism>
<evidence type="ECO:0000256" key="4">
    <source>
        <dbReference type="ARBA" id="ARBA00022989"/>
    </source>
</evidence>
<keyword evidence="4 6" id="KW-1133">Transmembrane helix</keyword>
<evidence type="ECO:0000256" key="6">
    <source>
        <dbReference type="SAM" id="Phobius"/>
    </source>
</evidence>
<reference evidence="7 8" key="1">
    <citation type="submission" date="2017-07" db="EMBL/GenBank/DDBJ databases">
        <title>Whole genome sequence of Azospirillum brasilense 2A1, a potential biofertilizer strain.</title>
        <authorList>
            <person name="Fontana C.A."/>
            <person name="Toffoli L.M."/>
            <person name="Salazar S.M."/>
            <person name="Puglisi E."/>
            <person name="Pedraza R."/>
            <person name="Bassi D."/>
            <person name="Cocconcelli P.S."/>
        </authorList>
    </citation>
    <scope>NUCLEOTIDE SEQUENCE [LARGE SCALE GENOMIC DNA]</scope>
    <source>
        <strain evidence="7 8">2A1</strain>
        <plasmid evidence="7">unnamed</plasmid>
    </source>
</reference>
<dbReference type="InterPro" id="IPR001851">
    <property type="entry name" value="ABC_transp_permease"/>
</dbReference>
<dbReference type="EMBL" id="NOWT01000011">
    <property type="protein sequence ID" value="OYD83830.1"/>
    <property type="molecule type" value="Genomic_DNA"/>
</dbReference>
<feature type="transmembrane region" description="Helical" evidence="6">
    <location>
        <begin position="206"/>
        <end position="237"/>
    </location>
</feature>
<dbReference type="CDD" id="cd06581">
    <property type="entry name" value="TM_PBP1_LivM_like"/>
    <property type="match status" value="1"/>
</dbReference>
<keyword evidence="5 6" id="KW-0472">Membrane</keyword>
<evidence type="ECO:0000256" key="2">
    <source>
        <dbReference type="ARBA" id="ARBA00022475"/>
    </source>
</evidence>
<gene>
    <name evidence="7" type="ORF">CHT98_13680</name>
</gene>
<feature type="transmembrane region" description="Helical" evidence="6">
    <location>
        <begin position="176"/>
        <end position="194"/>
    </location>
</feature>
<feature type="transmembrane region" description="Helical" evidence="6">
    <location>
        <begin position="87"/>
        <end position="108"/>
    </location>
</feature>
<dbReference type="GO" id="GO:0015658">
    <property type="term" value="F:branched-chain amino acid transmembrane transporter activity"/>
    <property type="evidence" value="ECO:0007669"/>
    <property type="project" value="InterPro"/>
</dbReference>
<comment type="subcellular location">
    <subcellularLocation>
        <location evidence="1">Cell membrane</location>
        <topology evidence="1">Multi-pass membrane protein</topology>
    </subcellularLocation>
</comment>
<keyword evidence="2" id="KW-1003">Cell membrane</keyword>
<evidence type="ECO:0000256" key="1">
    <source>
        <dbReference type="ARBA" id="ARBA00004651"/>
    </source>
</evidence>
<evidence type="ECO:0000313" key="7">
    <source>
        <dbReference type="EMBL" id="OYD83830.1"/>
    </source>
</evidence>
<feature type="transmembrane region" description="Helical" evidence="6">
    <location>
        <begin position="128"/>
        <end position="149"/>
    </location>
</feature>
<proteinExistence type="predicted"/>
<accession>A0A235HD67</accession>
<evidence type="ECO:0000256" key="5">
    <source>
        <dbReference type="ARBA" id="ARBA00023136"/>
    </source>
</evidence>
<dbReference type="Pfam" id="PF02653">
    <property type="entry name" value="BPD_transp_2"/>
    <property type="match status" value="1"/>
</dbReference>
<protein>
    <submittedName>
        <fullName evidence="7">Amino acid ABC transporter permease</fullName>
    </submittedName>
</protein>
<evidence type="ECO:0000313" key="8">
    <source>
        <dbReference type="Proteomes" id="UP000215367"/>
    </source>
</evidence>
<dbReference type="PANTHER" id="PTHR30482:SF10">
    <property type="entry name" value="HIGH-AFFINITY BRANCHED-CHAIN AMINO ACID TRANSPORT PROTEIN BRAE"/>
    <property type="match status" value="1"/>
</dbReference>
<keyword evidence="3 6" id="KW-0812">Transmembrane</keyword>
<keyword evidence="7" id="KW-0614">Plasmid</keyword>
<evidence type="ECO:0000256" key="3">
    <source>
        <dbReference type="ARBA" id="ARBA00022692"/>
    </source>
</evidence>
<dbReference type="PANTHER" id="PTHR30482">
    <property type="entry name" value="HIGH-AFFINITY BRANCHED-CHAIN AMINO ACID TRANSPORT SYSTEM PERMEASE"/>
    <property type="match status" value="1"/>
</dbReference>
<dbReference type="RefSeq" id="WP_094303749.1">
    <property type="nucleotide sequence ID" value="NZ_NOWT01000011.1"/>
</dbReference>
<dbReference type="Proteomes" id="UP000215367">
    <property type="component" value="Unassembled WGS sequence"/>
</dbReference>
<feature type="transmembrane region" description="Helical" evidence="6">
    <location>
        <begin position="249"/>
        <end position="268"/>
    </location>
</feature>
<feature type="transmembrane region" description="Helical" evidence="6">
    <location>
        <begin position="6"/>
        <end position="24"/>
    </location>
</feature>
<feature type="transmembrane region" description="Helical" evidence="6">
    <location>
        <begin position="31"/>
        <end position="54"/>
    </location>
</feature>
<dbReference type="GO" id="GO:0005886">
    <property type="term" value="C:plasma membrane"/>
    <property type="evidence" value="ECO:0007669"/>
    <property type="project" value="UniProtKB-SubCell"/>
</dbReference>
<dbReference type="AlphaFoldDB" id="A0A235HD67"/>
<geneLocation type="plasmid" evidence="7">
    <name>unnamed</name>
</geneLocation>
<feature type="transmembrane region" description="Helical" evidence="6">
    <location>
        <begin position="60"/>
        <end position="80"/>
    </location>
</feature>
<sequence length="291" mass="30317">MIDLLLAQQPLAELILVNAILAYSQYIALRAGVFSLATAGLASLGAYTAAVLTVRWGVPLPLGLAAAALAGAAAGGLLALPLARLRGVFQAIATLAFVQIVLSLALYAEPLTGGAMGMNGLPRTVQGWHLLGVFALVLYLVFALSRGGVGRAFDTIRQEETVAVSLGIRVVRYHRLAFALSGAIAGLGGGVMAHRNYSLVPEDFGFPLLVSVLTFVVLGGRAAVLGPLAGAAVLTALPELARPLADYRLAVNGLLMVLFIVYLPHGVVDTVLLQARRLRLAARQRAGEVRA</sequence>
<name>A0A235HD67_AZOBR</name>
<dbReference type="InterPro" id="IPR043428">
    <property type="entry name" value="LivM-like"/>
</dbReference>